<proteinExistence type="predicted"/>
<reference evidence="1 2" key="1">
    <citation type="submission" date="2016-11" db="EMBL/GenBank/DDBJ databases">
        <authorList>
            <person name="Jaros S."/>
            <person name="Januszkiewicz K."/>
            <person name="Wedrychowicz H."/>
        </authorList>
    </citation>
    <scope>NUCLEOTIDE SEQUENCE [LARGE SCALE GENOMIC DNA]</scope>
    <source>
        <strain evidence="1 2">GAS138</strain>
    </source>
</reference>
<protein>
    <submittedName>
        <fullName evidence="1">Uncharacterized protein</fullName>
    </submittedName>
</protein>
<gene>
    <name evidence="1" type="ORF">SAMN05443248_4743</name>
</gene>
<dbReference type="RefSeq" id="WP_079603490.1">
    <property type="nucleotide sequence ID" value="NZ_LT670817.1"/>
</dbReference>
<accession>A0A1M5STI5</accession>
<evidence type="ECO:0000313" key="2">
    <source>
        <dbReference type="Proteomes" id="UP000189796"/>
    </source>
</evidence>
<dbReference type="Proteomes" id="UP000189796">
    <property type="component" value="Chromosome I"/>
</dbReference>
<dbReference type="EMBL" id="LT670817">
    <property type="protein sequence ID" value="SHH41845.1"/>
    <property type="molecule type" value="Genomic_DNA"/>
</dbReference>
<organism evidence="1 2">
    <name type="scientific">Bradyrhizobium erythrophlei</name>
    <dbReference type="NCBI Taxonomy" id="1437360"/>
    <lineage>
        <taxon>Bacteria</taxon>
        <taxon>Pseudomonadati</taxon>
        <taxon>Pseudomonadota</taxon>
        <taxon>Alphaproteobacteria</taxon>
        <taxon>Hyphomicrobiales</taxon>
        <taxon>Nitrobacteraceae</taxon>
        <taxon>Bradyrhizobium</taxon>
    </lineage>
</organism>
<name>A0A1M5STI5_9BRAD</name>
<dbReference type="OrthoDB" id="8242309at2"/>
<sequence>MRVRPRDLADRMSGLRQPQIFRLPIDAARLKAREILDQFPQAGYTAVVENWRQLPDGQIEFTMRHLPTVD</sequence>
<dbReference type="AlphaFoldDB" id="A0A1M5STI5"/>
<evidence type="ECO:0000313" key="1">
    <source>
        <dbReference type="EMBL" id="SHH41845.1"/>
    </source>
</evidence>